<evidence type="ECO:0000256" key="1">
    <source>
        <dbReference type="SAM" id="SignalP"/>
    </source>
</evidence>
<protein>
    <submittedName>
        <fullName evidence="2">Uncharacterized protein</fullName>
    </submittedName>
</protein>
<dbReference type="RefSeq" id="WP_176069742.1">
    <property type="nucleotide sequence ID" value="NZ_JABWMJ010000006.1"/>
</dbReference>
<evidence type="ECO:0000313" key="3">
    <source>
        <dbReference type="Proteomes" id="UP000529637"/>
    </source>
</evidence>
<proteinExistence type="predicted"/>
<sequence length="182" mass="19316">MRGSARATSGDTPHRALRGKRRTLRQRLGAALVGLALGCSAALPAAAAIVDPPPAPAVRPHALKWPRLQALAGKRLADPAVERVLGPALRQALGRRYAEFKASLADEAPLRIEAGRALVGEGVVPNTLGYRGAFFAFDRDGAVLAVLKSGRHGTTIERFGSLAPLKDHELLHAYHEFAGLDE</sequence>
<reference evidence="2 3" key="1">
    <citation type="submission" date="2020-06" db="EMBL/GenBank/DDBJ databases">
        <title>Schlegella sp. ID0723 isolated from air conditioner.</title>
        <authorList>
            <person name="Kim D.Y."/>
            <person name="Kim D.-U."/>
        </authorList>
    </citation>
    <scope>NUCLEOTIDE SEQUENCE [LARGE SCALE GENOMIC DNA]</scope>
    <source>
        <strain evidence="2 3">ID0723</strain>
    </source>
</reference>
<name>A0A7Y6NPK5_9BURK</name>
<dbReference type="PROSITE" id="PS51318">
    <property type="entry name" value="TAT"/>
    <property type="match status" value="1"/>
</dbReference>
<accession>A0A7Y6NPK5</accession>
<comment type="caution">
    <text evidence="2">The sequence shown here is derived from an EMBL/GenBank/DDBJ whole genome shotgun (WGS) entry which is preliminary data.</text>
</comment>
<organism evidence="2 3">
    <name type="scientific">Piscinibacter koreensis</name>
    <dbReference type="NCBI Taxonomy" id="2742824"/>
    <lineage>
        <taxon>Bacteria</taxon>
        <taxon>Pseudomonadati</taxon>
        <taxon>Pseudomonadota</taxon>
        <taxon>Betaproteobacteria</taxon>
        <taxon>Burkholderiales</taxon>
        <taxon>Sphaerotilaceae</taxon>
        <taxon>Piscinibacter</taxon>
    </lineage>
</organism>
<dbReference type="AlphaFoldDB" id="A0A7Y6NPK5"/>
<dbReference type="EMBL" id="JABWMJ010000006">
    <property type="protein sequence ID" value="NUZ06892.1"/>
    <property type="molecule type" value="Genomic_DNA"/>
</dbReference>
<feature type="signal peptide" evidence="1">
    <location>
        <begin position="1"/>
        <end position="47"/>
    </location>
</feature>
<dbReference type="Proteomes" id="UP000529637">
    <property type="component" value="Unassembled WGS sequence"/>
</dbReference>
<feature type="chain" id="PRO_5031051398" evidence="1">
    <location>
        <begin position="48"/>
        <end position="182"/>
    </location>
</feature>
<keyword evidence="1" id="KW-0732">Signal</keyword>
<gene>
    <name evidence="2" type="ORF">HQN59_14095</name>
</gene>
<keyword evidence="3" id="KW-1185">Reference proteome</keyword>
<dbReference type="InterPro" id="IPR006311">
    <property type="entry name" value="TAT_signal"/>
</dbReference>
<evidence type="ECO:0000313" key="2">
    <source>
        <dbReference type="EMBL" id="NUZ06892.1"/>
    </source>
</evidence>